<dbReference type="PANTHER" id="PTHR19964:SF11">
    <property type="entry name" value="INAD-LIKE PROTEIN"/>
    <property type="match status" value="1"/>
</dbReference>
<comment type="caution">
    <text evidence="2">The sequence shown here is derived from an EMBL/GenBank/DDBJ whole genome shotgun (WGS) entry which is preliminary data.</text>
</comment>
<dbReference type="AlphaFoldDB" id="A0A4Z2HL82"/>
<dbReference type="GO" id="GO:0045177">
    <property type="term" value="C:apical part of cell"/>
    <property type="evidence" value="ECO:0007669"/>
    <property type="project" value="TreeGrafter"/>
</dbReference>
<dbReference type="GO" id="GO:0005737">
    <property type="term" value="C:cytoplasm"/>
    <property type="evidence" value="ECO:0007669"/>
    <property type="project" value="TreeGrafter"/>
</dbReference>
<dbReference type="GO" id="GO:0120192">
    <property type="term" value="P:tight junction assembly"/>
    <property type="evidence" value="ECO:0007669"/>
    <property type="project" value="TreeGrafter"/>
</dbReference>
<dbReference type="InterPro" id="IPR001478">
    <property type="entry name" value="PDZ"/>
</dbReference>
<evidence type="ECO:0000313" key="2">
    <source>
        <dbReference type="EMBL" id="TNN65753.1"/>
    </source>
</evidence>
<evidence type="ECO:0000313" key="3">
    <source>
        <dbReference type="Proteomes" id="UP000314294"/>
    </source>
</evidence>
<dbReference type="Proteomes" id="UP000314294">
    <property type="component" value="Unassembled WGS sequence"/>
</dbReference>
<dbReference type="GO" id="GO:0005923">
    <property type="term" value="C:bicellular tight junction"/>
    <property type="evidence" value="ECO:0007669"/>
    <property type="project" value="TreeGrafter"/>
</dbReference>
<dbReference type="InterPro" id="IPR036034">
    <property type="entry name" value="PDZ_sf"/>
</dbReference>
<gene>
    <name evidence="2" type="primary">Inadl_2</name>
    <name evidence="2" type="ORF">EYF80_024046</name>
</gene>
<organism evidence="2 3">
    <name type="scientific">Liparis tanakae</name>
    <name type="common">Tanaka's snailfish</name>
    <dbReference type="NCBI Taxonomy" id="230148"/>
    <lineage>
        <taxon>Eukaryota</taxon>
        <taxon>Metazoa</taxon>
        <taxon>Chordata</taxon>
        <taxon>Craniata</taxon>
        <taxon>Vertebrata</taxon>
        <taxon>Euteleostomi</taxon>
        <taxon>Actinopterygii</taxon>
        <taxon>Neopterygii</taxon>
        <taxon>Teleostei</taxon>
        <taxon>Neoteleostei</taxon>
        <taxon>Acanthomorphata</taxon>
        <taxon>Eupercaria</taxon>
        <taxon>Perciformes</taxon>
        <taxon>Cottioidei</taxon>
        <taxon>Cottales</taxon>
        <taxon>Liparidae</taxon>
        <taxon>Liparis</taxon>
    </lineage>
</organism>
<dbReference type="Pfam" id="PF17820">
    <property type="entry name" value="PDZ_6"/>
    <property type="match status" value="1"/>
</dbReference>
<feature type="domain" description="PDZ" evidence="1">
    <location>
        <begin position="29"/>
        <end position="76"/>
    </location>
</feature>
<keyword evidence="3" id="KW-1185">Reference proteome</keyword>
<dbReference type="EMBL" id="SRLO01000230">
    <property type="protein sequence ID" value="TNN65753.1"/>
    <property type="molecule type" value="Genomic_DNA"/>
</dbReference>
<reference evidence="2 3" key="1">
    <citation type="submission" date="2019-03" db="EMBL/GenBank/DDBJ databases">
        <title>First draft genome of Liparis tanakae, snailfish: a comprehensive survey of snailfish specific genes.</title>
        <authorList>
            <person name="Kim W."/>
            <person name="Song I."/>
            <person name="Jeong J.-H."/>
            <person name="Kim D."/>
            <person name="Kim S."/>
            <person name="Ryu S."/>
            <person name="Song J.Y."/>
            <person name="Lee S.K."/>
        </authorList>
    </citation>
    <scope>NUCLEOTIDE SEQUENCE [LARGE SCALE GENOMIC DNA]</scope>
    <source>
        <tissue evidence="2">Muscle</tissue>
    </source>
</reference>
<name>A0A4Z2HL82_9TELE</name>
<dbReference type="OrthoDB" id="6022711at2759"/>
<dbReference type="GO" id="GO:0005886">
    <property type="term" value="C:plasma membrane"/>
    <property type="evidence" value="ECO:0007669"/>
    <property type="project" value="TreeGrafter"/>
</dbReference>
<accession>A0A4Z2HL82</accession>
<proteinExistence type="predicted"/>
<dbReference type="SUPFAM" id="SSF50156">
    <property type="entry name" value="PDZ domain-like"/>
    <property type="match status" value="1"/>
</dbReference>
<protein>
    <submittedName>
        <fullName evidence="2">InaD-like protein</fullName>
    </submittedName>
</protein>
<dbReference type="SMART" id="SM00228">
    <property type="entry name" value="PDZ"/>
    <property type="match status" value="1"/>
</dbReference>
<dbReference type="PANTHER" id="PTHR19964">
    <property type="entry name" value="MULTIPLE PDZ DOMAIN PROTEIN"/>
    <property type="match status" value="1"/>
</dbReference>
<sequence>MWSSTLLPAGCPPAPHPVMDPLDPGRCVMVIRSLVPGGFAERHGRLLPGDQLVSVNHTQLDALTLDQALEVLKSAPPGTVRLGIRKPLAAVQEPERISQVYLSNAQLPIPKLLTQQDGWMV</sequence>
<dbReference type="InterPro" id="IPR051342">
    <property type="entry name" value="PDZ_scaffold"/>
</dbReference>
<dbReference type="PROSITE" id="PS50106">
    <property type="entry name" value="PDZ"/>
    <property type="match status" value="1"/>
</dbReference>
<evidence type="ECO:0000259" key="1">
    <source>
        <dbReference type="PROSITE" id="PS50106"/>
    </source>
</evidence>
<dbReference type="InterPro" id="IPR041489">
    <property type="entry name" value="PDZ_6"/>
</dbReference>
<dbReference type="Gene3D" id="2.30.42.10">
    <property type="match status" value="1"/>
</dbReference>